<keyword evidence="1" id="KW-0732">Signal</keyword>
<comment type="caution">
    <text evidence="2">The sequence shown here is derived from an EMBL/GenBank/DDBJ whole genome shotgun (WGS) entry which is preliminary data.</text>
</comment>
<dbReference type="RefSeq" id="WP_275108544.1">
    <property type="nucleotide sequence ID" value="NZ_JAKJSC010000001.1"/>
</dbReference>
<keyword evidence="3" id="KW-1185">Reference proteome</keyword>
<dbReference type="Pfam" id="PF08757">
    <property type="entry name" value="CotH"/>
    <property type="match status" value="1"/>
</dbReference>
<gene>
    <name evidence="2" type="ORF">L3049_04225</name>
</gene>
<name>A0ABT5VQY3_9BACT</name>
<dbReference type="GO" id="GO:0016301">
    <property type="term" value="F:kinase activity"/>
    <property type="evidence" value="ECO:0007669"/>
    <property type="project" value="UniProtKB-KW"/>
</dbReference>
<feature type="signal peptide" evidence="1">
    <location>
        <begin position="1"/>
        <end position="20"/>
    </location>
</feature>
<keyword evidence="2" id="KW-0808">Transferase</keyword>
<evidence type="ECO:0000313" key="2">
    <source>
        <dbReference type="EMBL" id="MDE5417207.1"/>
    </source>
</evidence>
<dbReference type="Proteomes" id="UP001528920">
    <property type="component" value="Unassembled WGS sequence"/>
</dbReference>
<feature type="chain" id="PRO_5047177069" evidence="1">
    <location>
        <begin position="21"/>
        <end position="428"/>
    </location>
</feature>
<evidence type="ECO:0000313" key="3">
    <source>
        <dbReference type="Proteomes" id="UP001528920"/>
    </source>
</evidence>
<proteinExistence type="predicted"/>
<keyword evidence="2" id="KW-0418">Kinase</keyword>
<accession>A0ABT5VQY3</accession>
<dbReference type="PANTHER" id="PTHR40050:SF1">
    <property type="entry name" value="INNER SPORE COAT PROTEIN H"/>
    <property type="match status" value="1"/>
</dbReference>
<organism evidence="2 3">
    <name type="scientific">Paralabilibaculum antarcticum</name>
    <dbReference type="NCBI Taxonomy" id="2912572"/>
    <lineage>
        <taxon>Bacteria</taxon>
        <taxon>Pseudomonadati</taxon>
        <taxon>Bacteroidota</taxon>
        <taxon>Bacteroidia</taxon>
        <taxon>Marinilabiliales</taxon>
        <taxon>Marinifilaceae</taxon>
        <taxon>Paralabilibaculum</taxon>
    </lineage>
</organism>
<evidence type="ECO:0000256" key="1">
    <source>
        <dbReference type="SAM" id="SignalP"/>
    </source>
</evidence>
<dbReference type="EMBL" id="JAKJSC010000001">
    <property type="protein sequence ID" value="MDE5417207.1"/>
    <property type="molecule type" value="Genomic_DNA"/>
</dbReference>
<dbReference type="PANTHER" id="PTHR40050">
    <property type="entry name" value="INNER SPORE COAT PROTEIN H"/>
    <property type="match status" value="1"/>
</dbReference>
<reference evidence="2 3" key="1">
    <citation type="submission" date="2022-01" db="EMBL/GenBank/DDBJ databases">
        <title>Labilibaculum sp. nov, a marine bacterium isolated from Antarctica.</title>
        <authorList>
            <person name="Dai W."/>
        </authorList>
    </citation>
    <scope>NUCLEOTIDE SEQUENCE [LARGE SCALE GENOMIC DNA]</scope>
    <source>
        <strain evidence="2 3">DW002</strain>
    </source>
</reference>
<protein>
    <submittedName>
        <fullName evidence="2">CotH kinase family protein</fullName>
    </submittedName>
</protein>
<dbReference type="InterPro" id="IPR014867">
    <property type="entry name" value="Spore_coat_CotH_CotH2/3/7"/>
</dbReference>
<sequence>MNRFLNILMLGLLYASPIFAQDVSEKKDSLCGDRIFGVDVIHEVRISFLQSNPWDSLFLMKKERDSLEIKKYMQANVEVDGVKFYSSGVRIKGESSFEFYPGKKKSLKINFGKYIKKQKLDGLKTINLNNAFRDPSFLREKLYLDFMRKEGLPAPRCTYANVYVNGEYMGLYSLVEEINKGFLKRNFQNKKGAFFKGEPKASFEFLGDQIIDYQNSYRNKKDSIDGFSDLIDLIKVVNGKENEALVDFEEMFNIEDCLKIFAITNLFVNIDAYNIHYRHNFYLYKNKQTEKFEWIPYDGNYAFCAFSPEFNLEQAQQLDIFYQYEKKNSPLMKFIFANSEYRKFYLDYINHLLDDKFSKIALGDEIDKLTLRIRRSVYYDTHKMYSNEDFEKNINETIGDYNDAGAFIPGLKSFLNKRIDFLNKELKK</sequence>